<dbReference type="RefSeq" id="WP_245900800.1">
    <property type="nucleotide sequence ID" value="NZ_QJSX01000005.1"/>
</dbReference>
<evidence type="ECO:0000313" key="3">
    <source>
        <dbReference type="EMBL" id="PYE54385.1"/>
    </source>
</evidence>
<keyword evidence="4" id="KW-1185">Reference proteome</keyword>
<feature type="compositionally biased region" description="Polar residues" evidence="1">
    <location>
        <begin position="187"/>
        <end position="199"/>
    </location>
</feature>
<organism evidence="3 4">
    <name type="scientific">Deinococcus yavapaiensis KR-236</name>
    <dbReference type="NCBI Taxonomy" id="694435"/>
    <lineage>
        <taxon>Bacteria</taxon>
        <taxon>Thermotogati</taxon>
        <taxon>Deinococcota</taxon>
        <taxon>Deinococci</taxon>
        <taxon>Deinococcales</taxon>
        <taxon>Deinococcaceae</taxon>
        <taxon>Deinococcus</taxon>
    </lineage>
</organism>
<dbReference type="PANTHER" id="PTHR36933">
    <property type="entry name" value="SLL0788 PROTEIN"/>
    <property type="match status" value="1"/>
</dbReference>
<reference evidence="3 4" key="1">
    <citation type="submission" date="2018-06" db="EMBL/GenBank/DDBJ databases">
        <title>Genomic Encyclopedia of Type Strains, Phase IV (KMG-IV): sequencing the most valuable type-strain genomes for metagenomic binning, comparative biology and taxonomic classification.</title>
        <authorList>
            <person name="Goeker M."/>
        </authorList>
    </citation>
    <scope>NUCLEOTIDE SEQUENCE [LARGE SCALE GENOMIC DNA]</scope>
    <source>
        <strain evidence="3 4">DSM 18048</strain>
    </source>
</reference>
<dbReference type="Pfam" id="PF03713">
    <property type="entry name" value="DUF305"/>
    <property type="match status" value="1"/>
</dbReference>
<dbReference type="Proteomes" id="UP000248326">
    <property type="component" value="Unassembled WGS sequence"/>
</dbReference>
<dbReference type="PANTHER" id="PTHR36933:SF1">
    <property type="entry name" value="SLL0788 PROTEIN"/>
    <property type="match status" value="1"/>
</dbReference>
<evidence type="ECO:0000259" key="2">
    <source>
        <dbReference type="Pfam" id="PF03713"/>
    </source>
</evidence>
<proteinExistence type="predicted"/>
<accession>A0A318S8D4</accession>
<feature type="region of interest" description="Disordered" evidence="1">
    <location>
        <begin position="187"/>
        <end position="209"/>
    </location>
</feature>
<comment type="caution">
    <text evidence="3">The sequence shown here is derived from an EMBL/GenBank/DDBJ whole genome shotgun (WGS) entry which is preliminary data.</text>
</comment>
<evidence type="ECO:0000256" key="1">
    <source>
        <dbReference type="SAM" id="MobiDB-lite"/>
    </source>
</evidence>
<dbReference type="AlphaFoldDB" id="A0A318S8D4"/>
<dbReference type="EMBL" id="QJSX01000005">
    <property type="protein sequence ID" value="PYE54385.1"/>
    <property type="molecule type" value="Genomic_DNA"/>
</dbReference>
<sequence length="209" mass="23014">MKAPLLVIRTFGIVAVLAVLTLALSLVAMRGATPNDASAQVRFVREMIQHHSQAIDMAIRIRDRSADPDLRTVALDMTLAQQDQVGQMRGWMTQWGVPWAGQAMTAEHARQMGMATSGDVESLSTLPVKDAEVKFLRLMIRHHEGALAMAKPMLNDTRPEIRSLARNIQTTQSSEIALMKTFLQQRGATSAAPTNSTDMQDMPGMNHSH</sequence>
<dbReference type="InterPro" id="IPR012347">
    <property type="entry name" value="Ferritin-like"/>
</dbReference>
<feature type="domain" description="DUF305" evidence="2">
    <location>
        <begin position="41"/>
        <end position="183"/>
    </location>
</feature>
<dbReference type="InterPro" id="IPR005183">
    <property type="entry name" value="DUF305_CopM-like"/>
</dbReference>
<dbReference type="Gene3D" id="1.20.1260.10">
    <property type="match status" value="2"/>
</dbReference>
<protein>
    <submittedName>
        <fullName evidence="3">Uncharacterized protein (DUF305 family)</fullName>
    </submittedName>
</protein>
<evidence type="ECO:0000313" key="4">
    <source>
        <dbReference type="Proteomes" id="UP000248326"/>
    </source>
</evidence>
<name>A0A318S8D4_9DEIO</name>
<gene>
    <name evidence="3" type="ORF">DES52_10522</name>
</gene>